<dbReference type="PROSITE" id="PS51371">
    <property type="entry name" value="CBS"/>
    <property type="match status" value="2"/>
</dbReference>
<dbReference type="SMART" id="SM00116">
    <property type="entry name" value="CBS"/>
    <property type="match status" value="2"/>
</dbReference>
<reference evidence="5" key="1">
    <citation type="submission" date="2015-07" db="EMBL/GenBank/DDBJ databases">
        <authorList>
            <person name="Urmite Genomes"/>
        </authorList>
    </citation>
    <scope>NUCLEOTIDE SEQUENCE [LARGE SCALE GENOMIC DNA]</scope>
    <source>
        <strain evidence="5">type strain: ATCC 49404</strain>
    </source>
</reference>
<dbReference type="RefSeq" id="WP_090511310.1">
    <property type="nucleotide sequence ID" value="NZ_CWKH01000001.1"/>
</dbReference>
<dbReference type="STRING" id="146018.BN2156_01205"/>
<dbReference type="Proteomes" id="UP000199147">
    <property type="component" value="Unassembled WGS sequence"/>
</dbReference>
<evidence type="ECO:0000256" key="1">
    <source>
        <dbReference type="ARBA" id="ARBA00023122"/>
    </source>
</evidence>
<dbReference type="InterPro" id="IPR051257">
    <property type="entry name" value="Diverse_CBS-Domain"/>
</dbReference>
<dbReference type="PANTHER" id="PTHR43080:SF2">
    <property type="entry name" value="CBS DOMAIN-CONTAINING PROTEIN"/>
    <property type="match status" value="1"/>
</dbReference>
<dbReference type="PANTHER" id="PTHR43080">
    <property type="entry name" value="CBS DOMAIN-CONTAINING PROTEIN CBSX3, MITOCHONDRIAL"/>
    <property type="match status" value="1"/>
</dbReference>
<dbReference type="Pfam" id="PF00571">
    <property type="entry name" value="CBS"/>
    <property type="match status" value="2"/>
</dbReference>
<evidence type="ECO:0000313" key="4">
    <source>
        <dbReference type="EMBL" id="CRZ14357.1"/>
    </source>
</evidence>
<evidence type="ECO:0000259" key="3">
    <source>
        <dbReference type="PROSITE" id="PS51371"/>
    </source>
</evidence>
<keyword evidence="1 2" id="KW-0129">CBS domain</keyword>
<feature type="domain" description="CBS" evidence="3">
    <location>
        <begin position="80"/>
        <end position="136"/>
    </location>
</feature>
<evidence type="ECO:0000256" key="2">
    <source>
        <dbReference type="PROSITE-ProRule" id="PRU00703"/>
    </source>
</evidence>
<feature type="domain" description="CBS" evidence="3">
    <location>
        <begin position="16"/>
        <end position="71"/>
    </location>
</feature>
<gene>
    <name evidence="4" type="ORF">BN2156_01205</name>
</gene>
<dbReference type="InterPro" id="IPR046342">
    <property type="entry name" value="CBS_dom_sf"/>
</dbReference>
<dbReference type="AlphaFoldDB" id="A0A0H5RLL5"/>
<sequence>MVNVLSAGLISVADLIGDSVVRVPSDATVATAAETMAEAGIGAVVVGDQDRPVALVSERDAIRVIAAHRDPASVPAIDVASTNLVWCEATDTVEQVAVRMTDRHIRHILVERAGVLVGIVSARDLLGVYAAEANPVV</sequence>
<dbReference type="Gene3D" id="3.10.580.10">
    <property type="entry name" value="CBS-domain"/>
    <property type="match status" value="1"/>
</dbReference>
<protein>
    <submittedName>
        <fullName evidence="4">Signal-transduction protein</fullName>
    </submittedName>
</protein>
<evidence type="ECO:0000313" key="5">
    <source>
        <dbReference type="Proteomes" id="UP000199147"/>
    </source>
</evidence>
<name>A0A0H5RLL5_9MYCO</name>
<dbReference type="EMBL" id="CWKH01000001">
    <property type="protein sequence ID" value="CRZ14357.1"/>
    <property type="molecule type" value="Genomic_DNA"/>
</dbReference>
<organism evidence="4 5">
    <name type="scientific">Mycolicibacterium neworleansense</name>
    <dbReference type="NCBI Taxonomy" id="146018"/>
    <lineage>
        <taxon>Bacteria</taxon>
        <taxon>Bacillati</taxon>
        <taxon>Actinomycetota</taxon>
        <taxon>Actinomycetes</taxon>
        <taxon>Mycobacteriales</taxon>
        <taxon>Mycobacteriaceae</taxon>
        <taxon>Mycolicibacterium</taxon>
    </lineage>
</organism>
<dbReference type="InterPro" id="IPR000644">
    <property type="entry name" value="CBS_dom"/>
</dbReference>
<proteinExistence type="predicted"/>
<keyword evidence="5" id="KW-1185">Reference proteome</keyword>
<dbReference type="SUPFAM" id="SSF54631">
    <property type="entry name" value="CBS-domain pair"/>
    <property type="match status" value="1"/>
</dbReference>
<accession>A0A0H5RLL5</accession>
<dbReference type="OrthoDB" id="4732310at2"/>